<accession>A0AA36BG10</accession>
<dbReference type="PROSITE" id="PS50157">
    <property type="entry name" value="ZINC_FINGER_C2H2_2"/>
    <property type="match status" value="1"/>
</dbReference>
<dbReference type="EMBL" id="OX597827">
    <property type="protein sequence ID" value="CAI9733363.1"/>
    <property type="molecule type" value="Genomic_DNA"/>
</dbReference>
<dbReference type="Proteomes" id="UP001162480">
    <property type="component" value="Chromosome 14"/>
</dbReference>
<keyword evidence="8" id="KW-1185">Reference proteome</keyword>
<protein>
    <submittedName>
        <fullName evidence="7">Replication initiator 1-like isoform X1</fullName>
    </submittedName>
</protein>
<organism evidence="7 8">
    <name type="scientific">Octopus vulgaris</name>
    <name type="common">Common octopus</name>
    <dbReference type="NCBI Taxonomy" id="6645"/>
    <lineage>
        <taxon>Eukaryota</taxon>
        <taxon>Metazoa</taxon>
        <taxon>Spiralia</taxon>
        <taxon>Lophotrochozoa</taxon>
        <taxon>Mollusca</taxon>
        <taxon>Cephalopoda</taxon>
        <taxon>Coleoidea</taxon>
        <taxon>Octopodiformes</taxon>
        <taxon>Octopoda</taxon>
        <taxon>Incirrata</taxon>
        <taxon>Octopodidae</taxon>
        <taxon>Octopus</taxon>
    </lineage>
</organism>
<feature type="domain" description="C2H2-type" evidence="6">
    <location>
        <begin position="55"/>
        <end position="86"/>
    </location>
</feature>
<proteinExistence type="predicted"/>
<evidence type="ECO:0000313" key="7">
    <source>
        <dbReference type="EMBL" id="CAI9733363.1"/>
    </source>
</evidence>
<dbReference type="FunFam" id="3.30.160.60:FF:000110">
    <property type="entry name" value="Zinc finger protein-like"/>
    <property type="match status" value="1"/>
</dbReference>
<evidence type="ECO:0000256" key="3">
    <source>
        <dbReference type="ARBA" id="ARBA00022771"/>
    </source>
</evidence>
<gene>
    <name evidence="7" type="ORF">OCTVUL_1B012340</name>
</gene>
<keyword evidence="1" id="KW-0479">Metal-binding</keyword>
<evidence type="ECO:0000313" key="8">
    <source>
        <dbReference type="Proteomes" id="UP001162480"/>
    </source>
</evidence>
<evidence type="ECO:0000256" key="1">
    <source>
        <dbReference type="ARBA" id="ARBA00022723"/>
    </source>
</evidence>
<keyword evidence="2" id="KW-0677">Repeat</keyword>
<dbReference type="AlphaFoldDB" id="A0AA36BG10"/>
<keyword evidence="3 5" id="KW-0863">Zinc-finger</keyword>
<name>A0AA36BG10_OCTVU</name>
<sequence>MQCGGKQQQFNNNCCGINNDSQAEVHTCGGTASQNGFTNFMELIKKPDKSRDKPFKCGICRKGFTLKAYLNRHLLAPEPAHVDIDQTFESLP</sequence>
<evidence type="ECO:0000256" key="2">
    <source>
        <dbReference type="ARBA" id="ARBA00022737"/>
    </source>
</evidence>
<dbReference type="GO" id="GO:0008270">
    <property type="term" value="F:zinc ion binding"/>
    <property type="evidence" value="ECO:0007669"/>
    <property type="project" value="UniProtKB-KW"/>
</dbReference>
<dbReference type="SUPFAM" id="SSF57667">
    <property type="entry name" value="beta-beta-alpha zinc fingers"/>
    <property type="match status" value="1"/>
</dbReference>
<dbReference type="Gene3D" id="3.30.160.60">
    <property type="entry name" value="Classic Zinc Finger"/>
    <property type="match status" value="1"/>
</dbReference>
<evidence type="ECO:0000259" key="6">
    <source>
        <dbReference type="PROSITE" id="PS50157"/>
    </source>
</evidence>
<evidence type="ECO:0000256" key="5">
    <source>
        <dbReference type="PROSITE-ProRule" id="PRU00042"/>
    </source>
</evidence>
<dbReference type="InterPro" id="IPR036236">
    <property type="entry name" value="Znf_C2H2_sf"/>
</dbReference>
<evidence type="ECO:0000256" key="4">
    <source>
        <dbReference type="ARBA" id="ARBA00022833"/>
    </source>
</evidence>
<dbReference type="InterPro" id="IPR013087">
    <property type="entry name" value="Znf_C2H2_type"/>
</dbReference>
<reference evidence="7" key="1">
    <citation type="submission" date="2023-08" db="EMBL/GenBank/DDBJ databases">
        <authorList>
            <person name="Alioto T."/>
            <person name="Alioto T."/>
            <person name="Gomez Garrido J."/>
        </authorList>
    </citation>
    <scope>NUCLEOTIDE SEQUENCE</scope>
</reference>
<keyword evidence="4" id="KW-0862">Zinc</keyword>